<dbReference type="InterPro" id="IPR040159">
    <property type="entry name" value="CLS_fam"/>
</dbReference>
<evidence type="ECO:0000259" key="8">
    <source>
        <dbReference type="SMART" id="SM01267"/>
    </source>
</evidence>
<evidence type="ECO:0000256" key="2">
    <source>
        <dbReference type="ARBA" id="ARBA00009704"/>
    </source>
</evidence>
<dbReference type="GeneID" id="28935852"/>
<dbReference type="Pfam" id="PF09270">
    <property type="entry name" value="BTD"/>
    <property type="match status" value="1"/>
</dbReference>
<feature type="domain" description="RBP-J/Cbf11/Cbf12 DNA binding" evidence="8">
    <location>
        <begin position="401"/>
        <end position="569"/>
    </location>
</feature>
<evidence type="ECO:0000313" key="10">
    <source>
        <dbReference type="EMBL" id="KTW29853.1"/>
    </source>
</evidence>
<dbReference type="EMBL" id="LFVZ01000004">
    <property type="protein sequence ID" value="KTW29853.1"/>
    <property type="molecule type" value="Genomic_DNA"/>
</dbReference>
<gene>
    <name evidence="10" type="ORF">T552_01057</name>
</gene>
<dbReference type="VEuPathDB" id="FungiDB:T552_01057"/>
<dbReference type="PANTHER" id="PTHR10665">
    <property type="entry name" value="RECOMBINING BINDING PROTEIN SUPPRESSOR OF HAIRLESS"/>
    <property type="match status" value="1"/>
</dbReference>
<comment type="subcellular location">
    <subcellularLocation>
        <location evidence="1">Nucleus</location>
    </subcellularLocation>
</comment>
<feature type="domain" description="Beta-trefoil DNA-binding" evidence="9">
    <location>
        <begin position="570"/>
        <end position="762"/>
    </location>
</feature>
<keyword evidence="11" id="KW-1185">Reference proteome</keyword>
<dbReference type="SUPFAM" id="SSF49417">
    <property type="entry name" value="p53-like transcription factors"/>
    <property type="match status" value="1"/>
</dbReference>
<reference evidence="11" key="1">
    <citation type="journal article" date="2016" name="Nat. Commun.">
        <title>Genome analysis of three Pneumocystis species reveals adaptation mechanisms to life exclusively in mammalian hosts.</title>
        <authorList>
            <person name="Ma L."/>
            <person name="Chen Z."/>
            <person name="Huang D.W."/>
            <person name="Kutty G."/>
            <person name="Ishihara M."/>
            <person name="Wang H."/>
            <person name="Abouelleil A."/>
            <person name="Bishop L."/>
            <person name="Davey E."/>
            <person name="Deng R."/>
            <person name="Deng X."/>
            <person name="Fan L."/>
            <person name="Fantoni G."/>
            <person name="Fitzgerald M."/>
            <person name="Gogineni E."/>
            <person name="Goldberg J.M."/>
            <person name="Handley G."/>
            <person name="Hu X."/>
            <person name="Huber C."/>
            <person name="Jiao X."/>
            <person name="Jones K."/>
            <person name="Levin J.Z."/>
            <person name="Liu Y."/>
            <person name="Macdonald P."/>
            <person name="Melnikov A."/>
            <person name="Raley C."/>
            <person name="Sassi M."/>
            <person name="Sherman B.T."/>
            <person name="Song X."/>
            <person name="Sykes S."/>
            <person name="Tran B."/>
            <person name="Walsh L."/>
            <person name="Xia Y."/>
            <person name="Yang J."/>
            <person name="Young S."/>
            <person name="Zeng Q."/>
            <person name="Zheng X."/>
            <person name="Stephens R."/>
            <person name="Nusbaum C."/>
            <person name="Birren B.W."/>
            <person name="Azadi P."/>
            <person name="Lempicki R.A."/>
            <person name="Cuomo C.A."/>
            <person name="Kovacs J.A."/>
        </authorList>
    </citation>
    <scope>NUCLEOTIDE SEQUENCE [LARGE SCALE GENOMIC DNA]</scope>
    <source>
        <strain evidence="11">B80</strain>
    </source>
</reference>
<evidence type="ECO:0000313" key="11">
    <source>
        <dbReference type="Proteomes" id="UP000054454"/>
    </source>
</evidence>
<dbReference type="InterPro" id="IPR015350">
    <property type="entry name" value="Beta-trefoil_DNA-bd_dom"/>
</dbReference>
<protein>
    <recommendedName>
        <fullName evidence="12">LAG1-DNAbind-domain-containing protein</fullName>
    </recommendedName>
</protein>
<evidence type="ECO:0000256" key="1">
    <source>
        <dbReference type="ARBA" id="ARBA00004123"/>
    </source>
</evidence>
<evidence type="ECO:0000256" key="4">
    <source>
        <dbReference type="ARBA" id="ARBA00023125"/>
    </source>
</evidence>
<dbReference type="InterPro" id="IPR036358">
    <property type="entry name" value="BTD_sf"/>
</dbReference>
<evidence type="ECO:0000256" key="3">
    <source>
        <dbReference type="ARBA" id="ARBA00023015"/>
    </source>
</evidence>
<comment type="similarity">
    <text evidence="2">Belongs to the Su(H) family.</text>
</comment>
<dbReference type="RefSeq" id="XP_018226840.1">
    <property type="nucleotide sequence ID" value="XM_018369650.1"/>
</dbReference>
<dbReference type="Pfam" id="PF09271">
    <property type="entry name" value="LAG1-DNAbind"/>
    <property type="match status" value="1"/>
</dbReference>
<keyword evidence="6" id="KW-0539">Nucleus</keyword>
<proteinExistence type="inferred from homology"/>
<evidence type="ECO:0000256" key="7">
    <source>
        <dbReference type="SAM" id="MobiDB-lite"/>
    </source>
</evidence>
<dbReference type="GO" id="GO:0005634">
    <property type="term" value="C:nucleus"/>
    <property type="evidence" value="ECO:0007669"/>
    <property type="project" value="UniProtKB-SubCell"/>
</dbReference>
<sequence>MYTPNCKNMKGYVHGFCDMYGNVSESGPVLLDYDKDYIPRDISSITRVALPSPPRDDRSNYKMQTCRQDSMQTPENVFTGRTTDPLSATSKNKSIKHTPTLCSDASNIYCSHMKPSSIDSYPMLYGNQDIYSYSKSITSQSETNSSLPISDTFDYLHCLPTPTTLGSTSWAYPEYAYDKSPVCSEFPMQHMMFPEYPGLISNYNDPNMIDCSTFTDKDYEYTTYKMPMPNIFTSDLMKVYNDSPLTPSNVHNMTSQSCGNASSSFHMQPEMFGSTQYNSSLNSPMELPHLTNIQYDHSLRPQYKKHNTDLCFNRVVDKGSYTSDRQPPDLNDQRNKCFKVDANNVLLHSIKKTNDSLAVRRGKPISSLIKSYIPLSESILQCIVNDYISLGPSGYQKHRYSIVIYTSKVAQKSYGTEKRYLCPPPCLRLLGSKWFEGCLTDIPLNSYPGTTQKENTYGTNIFGMYSFMDIYATSLLLDVEESFNISSMDCYCSDGTIFKPGPSKTTPVWGKINLRSMYIPDRKEKIRSTCLKVQLHKKNKEFNFVQFQSSPICIISKASQKKTSSKNNDMLIYHGSMIALFNRSKAQTNRIRFLGTSCSNSSVTNSVLSGLGNPQLEMGSENIILTATSQAWEPFLIWSLDLFLNPDVCETIDQSMTLIRFNQVVILQCSTTGLITVPLIIRRVDGRNTVIKGQENSKNDHKNIYDLDEPVNSLQKVAFQVYIENSNLPDIYLTYQDENIIMQTARYVDKEADVKLSDYDKTSDTFLSSRDLLDNLYNKLFSYHDFIQKYGCHQTSGINNTTIQNSSYKIRFFVPRSIPLQNLPIDKTGSNPLENNSENTENVTENAIWNIVGISSVESSFYISPKSNATTVGLVPVIKEVKYLSVNIIQIIGQNINQSYTVWIDGKLCKTFRFSTFFAEDSSMFIDLQCILHPQIMPQDPNHILLVRDDGVVFDSKRHI</sequence>
<dbReference type="SUPFAM" id="SSF110217">
    <property type="entry name" value="DNA-binding protein LAG-1 (CSL)"/>
    <property type="match status" value="1"/>
</dbReference>
<dbReference type="OrthoDB" id="5600360at2759"/>
<dbReference type="Gene3D" id="2.60.40.1450">
    <property type="entry name" value="LAG1, DNA binding domain"/>
    <property type="match status" value="1"/>
</dbReference>
<keyword evidence="3" id="KW-0805">Transcription regulation</keyword>
<dbReference type="AlphaFoldDB" id="A0A0W4ZN96"/>
<evidence type="ECO:0008006" key="12">
    <source>
        <dbReference type="Google" id="ProtNLM"/>
    </source>
</evidence>
<dbReference type="SMART" id="SM01267">
    <property type="entry name" value="LAG1_DNAbind"/>
    <property type="match status" value="1"/>
</dbReference>
<dbReference type="SMART" id="SM01268">
    <property type="entry name" value="BTD"/>
    <property type="match status" value="1"/>
</dbReference>
<dbReference type="GO" id="GO:0000978">
    <property type="term" value="F:RNA polymerase II cis-regulatory region sequence-specific DNA binding"/>
    <property type="evidence" value="ECO:0007669"/>
    <property type="project" value="InterPro"/>
</dbReference>
<dbReference type="InterPro" id="IPR008967">
    <property type="entry name" value="p53-like_TF_DNA-bd_sf"/>
</dbReference>
<evidence type="ECO:0000259" key="9">
    <source>
        <dbReference type="SMART" id="SM01268"/>
    </source>
</evidence>
<keyword evidence="4" id="KW-0238">DNA-binding</keyword>
<dbReference type="InterPro" id="IPR015351">
    <property type="entry name" value="RBP-J/Cbf11/Cbf12_DNA-bd"/>
</dbReference>
<dbReference type="GO" id="GO:0001228">
    <property type="term" value="F:DNA-binding transcription activator activity, RNA polymerase II-specific"/>
    <property type="evidence" value="ECO:0007669"/>
    <property type="project" value="InterPro"/>
</dbReference>
<keyword evidence="5" id="KW-0804">Transcription</keyword>
<evidence type="ECO:0000256" key="6">
    <source>
        <dbReference type="ARBA" id="ARBA00023242"/>
    </source>
</evidence>
<evidence type="ECO:0000256" key="5">
    <source>
        <dbReference type="ARBA" id="ARBA00023163"/>
    </source>
</evidence>
<feature type="region of interest" description="Disordered" evidence="7">
    <location>
        <begin position="68"/>
        <end position="92"/>
    </location>
</feature>
<dbReference type="InterPro" id="IPR037095">
    <property type="entry name" value="RBP-J/Cbf11_DNA-bd_sf"/>
</dbReference>
<accession>A0A0W4ZN96</accession>
<comment type="caution">
    <text evidence="10">The sequence shown here is derived from an EMBL/GenBank/DDBJ whole genome shotgun (WGS) entry which is preliminary data.</text>
</comment>
<organism evidence="10 11">
    <name type="scientific">Pneumocystis carinii (strain B80)</name>
    <name type="common">Rat pneumocystis pneumonia agent</name>
    <name type="synonym">Pneumocystis carinii f. sp. carinii</name>
    <dbReference type="NCBI Taxonomy" id="1408658"/>
    <lineage>
        <taxon>Eukaryota</taxon>
        <taxon>Fungi</taxon>
        <taxon>Dikarya</taxon>
        <taxon>Ascomycota</taxon>
        <taxon>Taphrinomycotina</taxon>
        <taxon>Pneumocystomycetes</taxon>
        <taxon>Pneumocystaceae</taxon>
        <taxon>Pneumocystis</taxon>
    </lineage>
</organism>
<name>A0A0W4ZN96_PNEC8</name>
<dbReference type="Proteomes" id="UP000054454">
    <property type="component" value="Unassembled WGS sequence"/>
</dbReference>